<protein>
    <recommendedName>
        <fullName evidence="1">UPF0216 protein SCAL_000860</fullName>
    </recommendedName>
</protein>
<dbReference type="EMBL" id="LYOS01000002">
    <property type="protein sequence ID" value="OFV68220.1"/>
    <property type="molecule type" value="Genomic_DNA"/>
</dbReference>
<evidence type="ECO:0000313" key="2">
    <source>
        <dbReference type="EMBL" id="OFV68220.1"/>
    </source>
</evidence>
<gene>
    <name evidence="2" type="ORF">SCAL_000860</name>
</gene>
<dbReference type="PIRSF" id="PIRSF005264">
    <property type="entry name" value="UCP005264"/>
    <property type="match status" value="1"/>
</dbReference>
<dbReference type="NCBIfam" id="NF003153">
    <property type="entry name" value="PRK04115.1"/>
    <property type="match status" value="1"/>
</dbReference>
<dbReference type="InterPro" id="IPR002746">
    <property type="entry name" value="UPF0216"/>
</dbReference>
<keyword evidence="3" id="KW-1185">Reference proteome</keyword>
<accession>A0A1F2PA14</accession>
<evidence type="ECO:0000256" key="1">
    <source>
        <dbReference type="HAMAP-Rule" id="MF_00585"/>
    </source>
</evidence>
<evidence type="ECO:0000313" key="3">
    <source>
        <dbReference type="Proteomes" id="UP000186940"/>
    </source>
</evidence>
<sequence>MQTDRIIAKSVQGLNKHLPKARKSLHVLLGEERPAVETKDGEIHRIKRAELEMIADMVAEADHRKVVLPILIEMSPDCGPGASKIRGKIYCRIVMELIGREWKGEEEILIYRPEVRQLRRLLPTASQYAFFMHLQ</sequence>
<dbReference type="HAMAP" id="MF_00585">
    <property type="entry name" value="UPF0216"/>
    <property type="match status" value="1"/>
</dbReference>
<dbReference type="Proteomes" id="UP000186940">
    <property type="component" value="Unassembled WGS sequence"/>
</dbReference>
<organism evidence="2 3">
    <name type="scientific">Candidatus Syntropharchaeum caldarium</name>
    <dbReference type="NCBI Taxonomy" id="1838285"/>
    <lineage>
        <taxon>Archaea</taxon>
        <taxon>Methanobacteriati</taxon>
        <taxon>Methanobacteriota</taxon>
        <taxon>Stenosarchaea group</taxon>
        <taxon>Methanomicrobia</taxon>
        <taxon>Methanosarcinales</taxon>
        <taxon>ANME-2 cluster</taxon>
        <taxon>Candidatus Syntropharchaeum</taxon>
    </lineage>
</organism>
<comment type="similarity">
    <text evidence="1">Belongs to the UPF0216 family.</text>
</comment>
<reference evidence="2" key="1">
    <citation type="submission" date="2016-05" db="EMBL/GenBank/DDBJ databases">
        <title>Microbial consortia oxidize butane by reversing methanogenesis.</title>
        <authorList>
            <person name="Laso-Perez R."/>
            <person name="Richter M."/>
            <person name="Wegener G."/>
            <person name="Musat F."/>
        </authorList>
    </citation>
    <scope>NUCLEOTIDE SEQUENCE [LARGE SCALE GENOMIC DNA]</scope>
    <source>
        <strain evidence="2">BOX2</strain>
    </source>
</reference>
<dbReference type="Pfam" id="PF01886">
    <property type="entry name" value="DUF61"/>
    <property type="match status" value="1"/>
</dbReference>
<proteinExistence type="inferred from homology"/>
<dbReference type="AlphaFoldDB" id="A0A1F2PA14"/>
<name>A0A1F2PA14_9EURY</name>
<comment type="caution">
    <text evidence="2">The sequence shown here is derived from an EMBL/GenBank/DDBJ whole genome shotgun (WGS) entry which is preliminary data.</text>
</comment>
<dbReference type="STRING" id="1838285.SCAL_000860"/>